<dbReference type="EMBL" id="SEUB01000006">
    <property type="protein sequence ID" value="RYM40319.1"/>
    <property type="molecule type" value="Genomic_DNA"/>
</dbReference>
<proteinExistence type="predicted"/>
<evidence type="ECO:0000313" key="2">
    <source>
        <dbReference type="Proteomes" id="UP000291107"/>
    </source>
</evidence>
<accession>A0A4V1WHD6</accession>
<name>A0A4V1WHD6_9PSED</name>
<organism evidence="1 2">
    <name type="scientific">Pseudomonas koreensis</name>
    <dbReference type="NCBI Taxonomy" id="198620"/>
    <lineage>
        <taxon>Bacteria</taxon>
        <taxon>Pseudomonadati</taxon>
        <taxon>Pseudomonadota</taxon>
        <taxon>Gammaproteobacteria</taxon>
        <taxon>Pseudomonadales</taxon>
        <taxon>Pseudomonadaceae</taxon>
        <taxon>Pseudomonas</taxon>
    </lineage>
</organism>
<reference evidence="1 2" key="1">
    <citation type="submission" date="2019-02" db="EMBL/GenBank/DDBJ databases">
        <title>Genome of Pseudomonas korensis isolated from heavy metal contaminated environment.</title>
        <authorList>
            <person name="Ayangbenro A.S."/>
            <person name="Babalola O."/>
        </authorList>
    </citation>
    <scope>NUCLEOTIDE SEQUENCE [LARGE SCALE GENOMIC DNA]</scope>
    <source>
        <strain evidence="1 2">AB36</strain>
    </source>
</reference>
<protein>
    <submittedName>
        <fullName evidence="1">Uncharacterized protein</fullName>
    </submittedName>
</protein>
<dbReference type="Proteomes" id="UP000291107">
    <property type="component" value="Unassembled WGS sequence"/>
</dbReference>
<comment type="caution">
    <text evidence="1">The sequence shown here is derived from an EMBL/GenBank/DDBJ whole genome shotgun (WGS) entry which is preliminary data.</text>
</comment>
<dbReference type="AlphaFoldDB" id="A0A4V1WHD6"/>
<gene>
    <name evidence="1" type="ORF">EVS84_17695</name>
</gene>
<sequence length="61" mass="6358">MTAVFLIAMEMSATTQNLCGSEPARESGRSVNIHSECGMAFASRLAPTGGLRSCSGFCDQA</sequence>
<evidence type="ECO:0000313" key="1">
    <source>
        <dbReference type="EMBL" id="RYM40319.1"/>
    </source>
</evidence>